<dbReference type="RefSeq" id="WP_129890699.1">
    <property type="nucleotide sequence ID" value="NZ_CP035758.1"/>
</dbReference>
<evidence type="ECO:0000313" key="3">
    <source>
        <dbReference type="Proteomes" id="UP000290365"/>
    </source>
</evidence>
<organism evidence="2 3">
    <name type="scientific">Ktedonosporobacter rubrisoli</name>
    <dbReference type="NCBI Taxonomy" id="2509675"/>
    <lineage>
        <taxon>Bacteria</taxon>
        <taxon>Bacillati</taxon>
        <taxon>Chloroflexota</taxon>
        <taxon>Ktedonobacteria</taxon>
        <taxon>Ktedonobacterales</taxon>
        <taxon>Ktedonosporobacteraceae</taxon>
        <taxon>Ktedonosporobacter</taxon>
    </lineage>
</organism>
<proteinExistence type="predicted"/>
<dbReference type="KEGG" id="kbs:EPA93_28120"/>
<gene>
    <name evidence="2" type="ORF">EPA93_28120</name>
</gene>
<evidence type="ECO:0000256" key="1">
    <source>
        <dbReference type="SAM" id="MobiDB-lite"/>
    </source>
</evidence>
<reference evidence="2 3" key="1">
    <citation type="submission" date="2019-01" db="EMBL/GenBank/DDBJ databases">
        <title>Ktedonosporobacter rubrisoli SCAWS-G2.</title>
        <authorList>
            <person name="Huang Y."/>
            <person name="Yan B."/>
        </authorList>
    </citation>
    <scope>NUCLEOTIDE SEQUENCE [LARGE SCALE GENOMIC DNA]</scope>
    <source>
        <strain evidence="2 3">SCAWS-G2</strain>
    </source>
</reference>
<feature type="region of interest" description="Disordered" evidence="1">
    <location>
        <begin position="197"/>
        <end position="223"/>
    </location>
</feature>
<dbReference type="EMBL" id="CP035758">
    <property type="protein sequence ID" value="QBD79633.1"/>
    <property type="molecule type" value="Genomic_DNA"/>
</dbReference>
<accession>A0A4P6JW58</accession>
<evidence type="ECO:0000313" key="2">
    <source>
        <dbReference type="EMBL" id="QBD79633.1"/>
    </source>
</evidence>
<dbReference type="AlphaFoldDB" id="A0A4P6JW58"/>
<sequence length="350" mass="39015">MNDSRQFKVPEPDNKYTRLAQWLQQLLEEPEPVSEKAPLAQPSEHQLELLMGSDYHVRFYQQMPDFIMALLSNDAQAMLHYAPLLYHLAGCRECHQSYLELYDAMQAALYPQGTRPILGQGTRTLAATPQRMLGHLCQTLISQAEAVFRQSRRDQRSEDATVRALLQLALKVSAHIGQSSIRRYALHDLVRVATLAEGPTSPKEEDPGSYTYTPALSGAGTRGRKVVRRADTFPRAAQPIQPIIVLQARGLEGYIRQYEDTLELHLQDLGPSLRGKHILVSVPLGSLLEPIRWIGGNPRAIRSTSVVDASGAITVPLGQTELSLSDPEERNLLEAMFLLLEVHSDNAQAD</sequence>
<dbReference type="OrthoDB" id="146509at2"/>
<keyword evidence="3" id="KW-1185">Reference proteome</keyword>
<protein>
    <submittedName>
        <fullName evidence="2">Uncharacterized protein</fullName>
    </submittedName>
</protein>
<name>A0A4P6JW58_KTERU</name>
<dbReference type="Proteomes" id="UP000290365">
    <property type="component" value="Chromosome"/>
</dbReference>